<feature type="transmembrane region" description="Helical" evidence="7">
    <location>
        <begin position="1828"/>
        <end position="1848"/>
    </location>
</feature>
<evidence type="ECO:0000256" key="3">
    <source>
        <dbReference type="ARBA" id="ARBA00022692"/>
    </source>
</evidence>
<protein>
    <recommendedName>
        <fullName evidence="8">ABC3 transporter permease C-terminal domain-containing protein</fullName>
    </recommendedName>
</protein>
<keyword evidence="4 7" id="KW-1133">Transmembrane helix</keyword>
<feature type="compositionally biased region" description="Polar residues" evidence="6">
    <location>
        <begin position="2029"/>
        <end position="2055"/>
    </location>
</feature>
<evidence type="ECO:0000256" key="1">
    <source>
        <dbReference type="ARBA" id="ARBA00004651"/>
    </source>
</evidence>
<reference evidence="10" key="1">
    <citation type="submission" date="2017-08" db="EMBL/GenBank/DDBJ databases">
        <authorList>
            <person name="Alvarez-Ponce D."/>
            <person name="Weitzman C.L."/>
            <person name="Tillett R.L."/>
            <person name="Sandmeier F.C."/>
            <person name="Tracy C.R."/>
        </authorList>
    </citation>
    <scope>NUCLEOTIDE SEQUENCE [LARGE SCALE GENOMIC DNA]</scope>
    <source>
        <strain evidence="10">723</strain>
    </source>
</reference>
<feature type="domain" description="ABC3 transporter permease C-terminal" evidence="8">
    <location>
        <begin position="1781"/>
        <end position="1898"/>
    </location>
</feature>
<feature type="region of interest" description="Disordered" evidence="6">
    <location>
        <begin position="2029"/>
        <end position="2056"/>
    </location>
</feature>
<evidence type="ECO:0000313" key="9">
    <source>
        <dbReference type="EMBL" id="PAK21209.1"/>
    </source>
</evidence>
<keyword evidence="5 7" id="KW-0472">Membrane</keyword>
<dbReference type="PANTHER" id="PTHR30287:SF2">
    <property type="entry name" value="BLL1001 PROTEIN"/>
    <property type="match status" value="1"/>
</dbReference>
<evidence type="ECO:0000256" key="4">
    <source>
        <dbReference type="ARBA" id="ARBA00022989"/>
    </source>
</evidence>
<name>A0A269TIB2_9BACT</name>
<evidence type="ECO:0000313" key="10">
    <source>
        <dbReference type="Proteomes" id="UP000216943"/>
    </source>
</evidence>
<dbReference type="EMBL" id="NQNY01000010">
    <property type="protein sequence ID" value="PAK21209.1"/>
    <property type="molecule type" value="Genomic_DNA"/>
</dbReference>
<keyword evidence="3 7" id="KW-0812">Transmembrane</keyword>
<evidence type="ECO:0000256" key="2">
    <source>
        <dbReference type="ARBA" id="ARBA00022475"/>
    </source>
</evidence>
<proteinExistence type="predicted"/>
<accession>A0A269TIB2</accession>
<evidence type="ECO:0000259" key="8">
    <source>
        <dbReference type="Pfam" id="PF02687"/>
    </source>
</evidence>
<dbReference type="InterPro" id="IPR038766">
    <property type="entry name" value="Membrane_comp_ABC_pdt"/>
</dbReference>
<dbReference type="InterPro" id="IPR003838">
    <property type="entry name" value="ABC3_permease_C"/>
</dbReference>
<feature type="transmembrane region" description="Helical" evidence="7">
    <location>
        <begin position="1872"/>
        <end position="1898"/>
    </location>
</feature>
<dbReference type="Proteomes" id="UP000216943">
    <property type="component" value="Unassembled WGS sequence"/>
</dbReference>
<dbReference type="PANTHER" id="PTHR30287">
    <property type="entry name" value="MEMBRANE COMPONENT OF PREDICTED ABC SUPERFAMILY METABOLITE UPTAKE TRANSPORTER"/>
    <property type="match status" value="1"/>
</dbReference>
<dbReference type="GO" id="GO:0005886">
    <property type="term" value="C:plasma membrane"/>
    <property type="evidence" value="ECO:0007669"/>
    <property type="project" value="UniProtKB-SubCell"/>
</dbReference>
<feature type="domain" description="ABC3 transporter permease C-terminal" evidence="8">
    <location>
        <begin position="2522"/>
        <end position="2639"/>
    </location>
</feature>
<evidence type="ECO:0000256" key="5">
    <source>
        <dbReference type="ARBA" id="ARBA00023136"/>
    </source>
</evidence>
<feature type="transmembrane region" description="Helical" evidence="7">
    <location>
        <begin position="2609"/>
        <end position="2633"/>
    </location>
</feature>
<comment type="subcellular location">
    <subcellularLocation>
        <location evidence="1">Cell membrane</location>
        <topology evidence="1">Multi-pass membrane protein</topology>
    </subcellularLocation>
</comment>
<comment type="caution">
    <text evidence="9">The sequence shown here is derived from an EMBL/GenBank/DDBJ whole genome shotgun (WGS) entry which is preliminary data.</text>
</comment>
<evidence type="ECO:0000256" key="6">
    <source>
        <dbReference type="SAM" id="MobiDB-lite"/>
    </source>
</evidence>
<dbReference type="Pfam" id="PF02687">
    <property type="entry name" value="FtsX"/>
    <property type="match status" value="2"/>
</dbReference>
<keyword evidence="2" id="KW-1003">Cell membrane</keyword>
<feature type="transmembrane region" description="Helical" evidence="7">
    <location>
        <begin position="2518"/>
        <end position="2542"/>
    </location>
</feature>
<dbReference type="RefSeq" id="WP_095334936.1">
    <property type="nucleotide sequence ID" value="NZ_NQNY01000010.1"/>
</dbReference>
<gene>
    <name evidence="9" type="ORF">CJJ23_03290</name>
</gene>
<evidence type="ECO:0000256" key="7">
    <source>
        <dbReference type="SAM" id="Phobius"/>
    </source>
</evidence>
<feature type="transmembrane region" description="Helical" evidence="7">
    <location>
        <begin position="1934"/>
        <end position="1964"/>
    </location>
</feature>
<feature type="transmembrane region" description="Helical" evidence="7">
    <location>
        <begin position="1774"/>
        <end position="1798"/>
    </location>
</feature>
<sequence>MKKLFKEVFRSFFKNKFTILLLSILAFLTAAVLTVIFNVRSAYQLQYNETNIISGNPDYTVGLEINPSGNLPEKGLYNASVKTYNRANNGEAKKQLLFSNKYQPLSSFRSSASENIYIDTTEITRTYNQEKVNNAFNFNYESDTLTFASPTTFTLYNKVGNNFVAASTVYTIASDTEFTLDENIFLRDLVNIHLKTNEKDQISNIGSIYLNIRTKEATRSFAKSQIWAADNELYTLTSENLANLMGYSLKGNGLYEYNNNALKTITISNHFSNGNENLLSYSAELTGKFSLSFLATNYIQQANQLLVVIANEVFNLPKDDIKETKQEVQFVKTTYDFNFVDEEYSGIYQVLARKINSGEYPNLKSDYFWVKKVKNYISGELSSETSFVLTRSDLDLAIIEEGTTTETNLRTLENLSNISQVQLPVTLGFISDTETLTKLEANFKTTASGNIKDRIVEEMSSYSGASNIGRRQTTTLSTIETASNQVNNYLYHFVNIGDQEGKVSGTTSNVGKLIDFSGTHSLNSISSENTDFYKSEFLPSGLLHTIIERGLLSFFIDPDYVKVNYIWEPVSYFDQFNNVYTSASQKIIQVIDKTTKQVVAGIFFSQENISYVYAEKENGVWYQKESYNAGQLDSMIQKYFVQQNYTISETHAESWAKQSGSYAYLPYYLVNINRSILKEFSETGRADSSAQNIKEGLLKTSLATEGFMTAETINQLVNSGFKSVYENNLVAAVATNRLSNDLMLKFAFDIVYHFVNDYGEEKFENLFTNFLNTLIDKINASSNSLEEQIEFTKTQLKNLNSFVNNFGLDLLKMLPFNLNIDDVFEWVKDPRIFLTSLIEIIRSINFVEYVSQVNNFFNTQVGRKISGRVIRATAYDLVLPLLDNIDFTVFKNEVKKIFNNIDFNKMLNPDLTSSLYQKAVANNGEDNETVKTFFKKLNGGTTANPYSNFADEFSNILDLWNANLFASFLKQNVVYQQLPNFTNTRVYLVKTIPTNALLSSFVSSLVINEIDQDSSNDKTFKNSIIRLLNLSDAGEFNDIIGYIPNFNDNTHIAISDLSVIGTVMAYLSNIKPAVNPNAPPSATSGNNTEISVNGAQSTTSGIVTNLNNWNNFLQTATNLSTKISNETELTNDELNWLINNIDNFNYSTITNKETAINLIQNHIDYLRAYAVIQGEHNFASIANIILTTNADDEIYRQAKNQILKENPVSLIAQNGDFNYDVARQSFLAYSFILRLRYLYKDDLQQFKDEYAKYIAIFNSRINNGSLSFITGFMNDLNSKTLYPTTSDNIALNVNFKISKALASNRLFTNELFSEKDGIYENASFDSWFKSLALKTRELILSIKKEFVENVAILASFAEFNPNVLSVFQTGQSSTSVNFYNWIVSDTNAAITNEKSFEKIYQELVSNEKTSQLFNSLDLSSTLLNTLFNAALPQVTLWFISDVAADKNSTAQELRWRSNLAYLVDNKLLNFSSVTNEDLGKLFASILGINTDYLPWVVEGNIYNVIPSDFAQAIIDITESSASREVMLYQIAQLAPQQQSVEKVNDTKSIALDYDLLIDLGIVDYKNSQATTKTDFLFFDIQTNAIFNSILDVFTELEETTAESGKYLDTSAYLIKVNDTFLSNNGLEVYNGEIPANTIEMANFMNKNKDKKFVLSINQLPFLIIGTGITSDYIYPVVDENNLRVNTTYQAIVFLNQKGWDRINLNSSAVVKDYLLVKNKENVTTAKSVEEARSLLSSTISDSQNVENVYAATALDSLNPERSLRITTPAKLIQYVLNFNLMVIILLLALNSIAFIFAIRRYVNNKSTVLGILISQGYSKFQIAGSTSIFAIAATLVGGVLGYGIGYIFQKPVISLLNGFWTSTPSPIANFDITSFLIAVVLPLVFMLFVLFISVIILLQRKSINLMSKADKLIFSRTIKKINSIKNRRTIKSKFSVALFFNSFYKLVWLVIGITLTSIVVILSFSSRLTFTDAISLTYENRKYEYRQDLDTPTTEGGAFVSYNRANLENNLYVPIGLLNEADTTSANYFSPGYSPNSNTTNSSERITNGSPTSSDPHVITKASASLTLTGATTINPWDASFTQLPEIYRSRINFSLETIGSKLVKYQTSALNGGAIVRLPSPNTGLYDQNWDNLVDADGKIYSYINYAPDNPDIDYSAFFLVHYDERTEETTIRPITNGDTLYNFYQKKNTSSRDLLRDFLVDGYRRLYEETGESDFIISFAGSGFNPETDETYSYARANLERLNQKDTPLTKPEIKIYGYQDNSRFVTLRDKFSNNLNDALANFDADLALQEIRSINPSISATTEVFPILVNHVSSVRYNLEVGSFFKVDVQNHVDRFREQILKTNPSHTYYFKVVGINNTYVSDEFISLRNIVNRITGLETLRTSGDVPYNGILTSDSSSPLSTKSIAFYSKSGYYPAIFSYPVANRSQLFETIFGQGGLLLSKGFTEEQILNWLNIANVNSLSDIAASTVLTEEAVAKYITLYDNAIYTTQLQDVSNRTLEESFARSVSDALSRFINWIVLITTVISIVILILISALIINENERNIAIFSILGYNVKEKLRIFLTIFLPYTLLSFAIGVGATYLFFRLLNEILTRTSSLSLPDSIQWWHIVLAFVIVLVIVLFSIMLSFIRIVKIKAITLMSAG</sequence>
<dbReference type="OrthoDB" id="400078at2"/>
<feature type="transmembrane region" description="Helical" evidence="7">
    <location>
        <begin position="2563"/>
        <end position="2589"/>
    </location>
</feature>
<organism evidence="9 10">
    <name type="scientific">Mycoplasmopsis agassizii</name>
    <dbReference type="NCBI Taxonomy" id="33922"/>
    <lineage>
        <taxon>Bacteria</taxon>
        <taxon>Bacillati</taxon>
        <taxon>Mycoplasmatota</taxon>
        <taxon>Mycoplasmoidales</taxon>
        <taxon>Metamycoplasmataceae</taxon>
        <taxon>Mycoplasmopsis</taxon>
    </lineage>
</organism>